<dbReference type="Proteomes" id="UP000060277">
    <property type="component" value="Chromosome"/>
</dbReference>
<evidence type="ECO:0008006" key="3">
    <source>
        <dbReference type="Google" id="ProtNLM"/>
    </source>
</evidence>
<name>A0ABM5WK89_9BURK</name>
<reference evidence="2" key="1">
    <citation type="submission" date="2015-12" db="EMBL/GenBank/DDBJ databases">
        <title>Complete genome sequence of Pandoraea norimbergensis DSM 11628.</title>
        <authorList>
            <person name="Ee R."/>
            <person name="Lim Y.-L."/>
            <person name="Yong D."/>
            <person name="Yin W.-F."/>
            <person name="Chan K.-G."/>
        </authorList>
    </citation>
    <scope>NUCLEOTIDE SEQUENCE [LARGE SCALE GENOMIC DNA]</scope>
    <source>
        <strain evidence="2">DSM 11628</strain>
    </source>
</reference>
<evidence type="ECO:0000313" key="2">
    <source>
        <dbReference type="Proteomes" id="UP000060277"/>
    </source>
</evidence>
<gene>
    <name evidence="1" type="ORF">AT302_15215</name>
</gene>
<keyword evidence="2" id="KW-1185">Reference proteome</keyword>
<dbReference type="EMBL" id="CP013480">
    <property type="protein sequence ID" value="ALS60914.1"/>
    <property type="molecule type" value="Genomic_DNA"/>
</dbReference>
<protein>
    <recommendedName>
        <fullName evidence="3">Type III secretion protein</fullName>
    </recommendedName>
</protein>
<proteinExistence type="predicted"/>
<dbReference type="Gene3D" id="3.30.1460.10">
    <property type="match status" value="1"/>
</dbReference>
<sequence length="139" mass="15332">MAALSRLARDLHADGPPEPRSLCVTDADGQTWHVDTVAGHDRLVIHTSLPLPAASLDSAARDCLLHLNAEIQTMGSVWLAMHRPTDTVRLFDSFGPHEATPEQLSKRVARLADMRSQIHRTMCDVSESVPNRTLHLLNT</sequence>
<dbReference type="RefSeq" id="WP_058377828.1">
    <property type="nucleotide sequence ID" value="NZ_CP013480.3"/>
</dbReference>
<accession>A0ABM5WK89</accession>
<evidence type="ECO:0000313" key="1">
    <source>
        <dbReference type="EMBL" id="ALS60914.1"/>
    </source>
</evidence>
<organism evidence="1 2">
    <name type="scientific">Pandoraea norimbergensis</name>
    <dbReference type="NCBI Taxonomy" id="93219"/>
    <lineage>
        <taxon>Bacteria</taxon>
        <taxon>Pseudomonadati</taxon>
        <taxon>Pseudomonadota</taxon>
        <taxon>Betaproteobacteria</taxon>
        <taxon>Burkholderiales</taxon>
        <taxon>Burkholderiaceae</taxon>
        <taxon>Pandoraea</taxon>
    </lineage>
</organism>